<sequence>MTRNAGSHGPTTAASIRRVGLKLIYEHGFNAMSLRQLAAEVGLQPASLYNHIRTKQGLLFGLVHDHMLALLEQSAQALAAAPQGDPVGRLRAFIAHHLLYHMEKKREVYIANFELRSLEPANYRIIVALRRTYEERLIALLEEGVAAGVLDVHDVPVTAYAILAMLTGACTWYKPEGRLSKPEIVALHTDLVLKGCLRTAEAPQGRGPDLSKLTGQPPLRRGNRPTPPAAGHEAPA</sequence>
<dbReference type="PANTHER" id="PTHR30055">
    <property type="entry name" value="HTH-TYPE TRANSCRIPTIONAL REGULATOR RUTR"/>
    <property type="match status" value="1"/>
</dbReference>
<evidence type="ECO:0000256" key="3">
    <source>
        <dbReference type="SAM" id="MobiDB-lite"/>
    </source>
</evidence>
<dbReference type="GO" id="GO:0000976">
    <property type="term" value="F:transcription cis-regulatory region binding"/>
    <property type="evidence" value="ECO:0007669"/>
    <property type="project" value="TreeGrafter"/>
</dbReference>
<dbReference type="Proteomes" id="UP000325255">
    <property type="component" value="Unassembled WGS sequence"/>
</dbReference>
<dbReference type="AlphaFoldDB" id="A0A5M6IPI2"/>
<feature type="domain" description="HTH tetR-type" evidence="4">
    <location>
        <begin position="10"/>
        <end position="70"/>
    </location>
</feature>
<dbReference type="InterPro" id="IPR050109">
    <property type="entry name" value="HTH-type_TetR-like_transc_reg"/>
</dbReference>
<dbReference type="GO" id="GO:0003700">
    <property type="term" value="F:DNA-binding transcription factor activity"/>
    <property type="evidence" value="ECO:0007669"/>
    <property type="project" value="TreeGrafter"/>
</dbReference>
<dbReference type="SUPFAM" id="SSF48498">
    <property type="entry name" value="Tetracyclin repressor-like, C-terminal domain"/>
    <property type="match status" value="1"/>
</dbReference>
<dbReference type="Gene3D" id="1.10.357.10">
    <property type="entry name" value="Tetracycline Repressor, domain 2"/>
    <property type="match status" value="1"/>
</dbReference>
<gene>
    <name evidence="5" type="ORF">F1189_20265</name>
</gene>
<evidence type="ECO:0000313" key="5">
    <source>
        <dbReference type="EMBL" id="KAA5610193.1"/>
    </source>
</evidence>
<dbReference type="EMBL" id="VWPK01000036">
    <property type="protein sequence ID" value="KAA5610193.1"/>
    <property type="molecule type" value="Genomic_DNA"/>
</dbReference>
<keyword evidence="1 2" id="KW-0238">DNA-binding</keyword>
<dbReference type="RefSeq" id="WP_150042695.1">
    <property type="nucleotide sequence ID" value="NZ_OW485601.1"/>
</dbReference>
<comment type="caution">
    <text evidence="5">The sequence shown here is derived from an EMBL/GenBank/DDBJ whole genome shotgun (WGS) entry which is preliminary data.</text>
</comment>
<dbReference type="OrthoDB" id="9814200at2"/>
<proteinExistence type="predicted"/>
<feature type="region of interest" description="Disordered" evidence="3">
    <location>
        <begin position="202"/>
        <end position="236"/>
    </location>
</feature>
<dbReference type="SUPFAM" id="SSF46689">
    <property type="entry name" value="Homeodomain-like"/>
    <property type="match status" value="1"/>
</dbReference>
<feature type="DNA-binding region" description="H-T-H motif" evidence="2">
    <location>
        <begin position="33"/>
        <end position="52"/>
    </location>
</feature>
<dbReference type="PROSITE" id="PS50977">
    <property type="entry name" value="HTH_TETR_2"/>
    <property type="match status" value="1"/>
</dbReference>
<dbReference type="Pfam" id="PF00440">
    <property type="entry name" value="TetR_N"/>
    <property type="match status" value="1"/>
</dbReference>
<evidence type="ECO:0000313" key="6">
    <source>
        <dbReference type="Proteomes" id="UP000325255"/>
    </source>
</evidence>
<dbReference type="InterPro" id="IPR036271">
    <property type="entry name" value="Tet_transcr_reg_TetR-rel_C_sf"/>
</dbReference>
<dbReference type="InterPro" id="IPR041490">
    <property type="entry name" value="KstR2_TetR_C"/>
</dbReference>
<organism evidence="5 6">
    <name type="scientific">Rhodovastum atsumiense</name>
    <dbReference type="NCBI Taxonomy" id="504468"/>
    <lineage>
        <taxon>Bacteria</taxon>
        <taxon>Pseudomonadati</taxon>
        <taxon>Pseudomonadota</taxon>
        <taxon>Alphaproteobacteria</taxon>
        <taxon>Acetobacterales</taxon>
        <taxon>Acetobacteraceae</taxon>
        <taxon>Rhodovastum</taxon>
    </lineage>
</organism>
<evidence type="ECO:0000259" key="4">
    <source>
        <dbReference type="PROSITE" id="PS50977"/>
    </source>
</evidence>
<dbReference type="PANTHER" id="PTHR30055:SF237">
    <property type="entry name" value="TRANSCRIPTIONAL REPRESSOR MCE3R"/>
    <property type="match status" value="1"/>
</dbReference>
<accession>A0A5M6IPI2</accession>
<dbReference type="InterPro" id="IPR009057">
    <property type="entry name" value="Homeodomain-like_sf"/>
</dbReference>
<evidence type="ECO:0000256" key="2">
    <source>
        <dbReference type="PROSITE-ProRule" id="PRU00335"/>
    </source>
</evidence>
<dbReference type="Pfam" id="PF17932">
    <property type="entry name" value="TetR_C_24"/>
    <property type="match status" value="1"/>
</dbReference>
<protein>
    <submittedName>
        <fullName evidence="5">TetR/AcrR family transcriptional regulator</fullName>
    </submittedName>
</protein>
<reference evidence="5 6" key="1">
    <citation type="submission" date="2019-09" db="EMBL/GenBank/DDBJ databases">
        <title>Genome sequence of Rhodovastum atsumiense, a diverse member of the Acetobacteraceae family of non-sulfur purple photosynthetic bacteria.</title>
        <authorList>
            <person name="Meyer T."/>
            <person name="Kyndt J."/>
        </authorList>
    </citation>
    <scope>NUCLEOTIDE SEQUENCE [LARGE SCALE GENOMIC DNA]</scope>
    <source>
        <strain evidence="5 6">DSM 21279</strain>
    </source>
</reference>
<keyword evidence="6" id="KW-1185">Reference proteome</keyword>
<evidence type="ECO:0000256" key="1">
    <source>
        <dbReference type="ARBA" id="ARBA00023125"/>
    </source>
</evidence>
<dbReference type="InterPro" id="IPR001647">
    <property type="entry name" value="HTH_TetR"/>
</dbReference>
<name>A0A5M6IPI2_9PROT</name>